<keyword evidence="2" id="KW-0812">Transmembrane</keyword>
<evidence type="ECO:0000256" key="2">
    <source>
        <dbReference type="SAM" id="Phobius"/>
    </source>
</evidence>
<feature type="region of interest" description="Disordered" evidence="1">
    <location>
        <begin position="69"/>
        <end position="91"/>
    </location>
</feature>
<dbReference type="EMBL" id="JACBZY010000001">
    <property type="protein sequence ID" value="NYG99156.1"/>
    <property type="molecule type" value="Genomic_DNA"/>
</dbReference>
<keyword evidence="2" id="KW-0472">Membrane</keyword>
<keyword evidence="2" id="KW-1133">Transmembrane helix</keyword>
<gene>
    <name evidence="4" type="ORF">BJ979_001782</name>
</gene>
<protein>
    <recommendedName>
        <fullName evidence="3">LytR/CpsA/Psr regulator C-terminal domain-containing protein</fullName>
    </recommendedName>
</protein>
<evidence type="ECO:0000313" key="5">
    <source>
        <dbReference type="Proteomes" id="UP000553888"/>
    </source>
</evidence>
<reference evidence="4 5" key="1">
    <citation type="submission" date="2020-07" db="EMBL/GenBank/DDBJ databases">
        <title>Sequencing the genomes of 1000 actinobacteria strains.</title>
        <authorList>
            <person name="Klenk H.-P."/>
        </authorList>
    </citation>
    <scope>NUCLEOTIDE SEQUENCE [LARGE SCALE GENOMIC DNA]</scope>
    <source>
        <strain evidence="4 5">DSM 23141</strain>
    </source>
</reference>
<feature type="domain" description="LytR/CpsA/Psr regulator C-terminal" evidence="3">
    <location>
        <begin position="102"/>
        <end position="188"/>
    </location>
</feature>
<dbReference type="AlphaFoldDB" id="A0A852Y887"/>
<dbReference type="InterPro" id="IPR027381">
    <property type="entry name" value="LytR/CpsA/Psr_C"/>
</dbReference>
<evidence type="ECO:0000259" key="3">
    <source>
        <dbReference type="Pfam" id="PF13399"/>
    </source>
</evidence>
<organism evidence="4 5">
    <name type="scientific">Schumannella luteola</name>
    <dbReference type="NCBI Taxonomy" id="472059"/>
    <lineage>
        <taxon>Bacteria</taxon>
        <taxon>Bacillati</taxon>
        <taxon>Actinomycetota</taxon>
        <taxon>Actinomycetes</taxon>
        <taxon>Micrococcales</taxon>
        <taxon>Microbacteriaceae</taxon>
        <taxon>Schumannella</taxon>
    </lineage>
</organism>
<feature type="compositionally biased region" description="Low complexity" evidence="1">
    <location>
        <begin position="69"/>
        <end position="82"/>
    </location>
</feature>
<proteinExistence type="predicted"/>
<dbReference type="Gene3D" id="3.30.70.2390">
    <property type="match status" value="1"/>
</dbReference>
<name>A0A852Y887_9MICO</name>
<evidence type="ECO:0000256" key="1">
    <source>
        <dbReference type="SAM" id="MobiDB-lite"/>
    </source>
</evidence>
<keyword evidence="5" id="KW-1185">Reference proteome</keyword>
<sequence length="192" mass="19819">MSTAPRDRFDDVPHDLTRVGAHRGPAPRGRGWVVFAWAALATGVLVAVGLFTLSRVDSRFSIELPFGSSDSAAGPAASQSAADESPAITEPGSVDPAIADALRISILNASKNDDAEDGIATKLKDAGWNISGTADADERTSKATVVYYSGKEYEGVAKGMVQILGTGSIRLSSAFPGAPVTIVLGDDFTPVG</sequence>
<dbReference type="Pfam" id="PF13399">
    <property type="entry name" value="LytR_C"/>
    <property type="match status" value="1"/>
</dbReference>
<evidence type="ECO:0000313" key="4">
    <source>
        <dbReference type="EMBL" id="NYG99156.1"/>
    </source>
</evidence>
<comment type="caution">
    <text evidence="4">The sequence shown here is derived from an EMBL/GenBank/DDBJ whole genome shotgun (WGS) entry which is preliminary data.</text>
</comment>
<feature type="transmembrane region" description="Helical" evidence="2">
    <location>
        <begin position="32"/>
        <end position="53"/>
    </location>
</feature>
<accession>A0A852Y887</accession>
<dbReference type="Proteomes" id="UP000553888">
    <property type="component" value="Unassembled WGS sequence"/>
</dbReference>
<dbReference type="RefSeq" id="WP_179567171.1">
    <property type="nucleotide sequence ID" value="NZ_JACBZY010000001.1"/>
</dbReference>